<proteinExistence type="predicted"/>
<evidence type="ECO:0000259" key="2">
    <source>
        <dbReference type="PROSITE" id="PS50853"/>
    </source>
</evidence>
<feature type="region of interest" description="Disordered" evidence="1">
    <location>
        <begin position="1"/>
        <end position="29"/>
    </location>
</feature>
<protein>
    <recommendedName>
        <fullName evidence="2">Fibronectin type-III domain-containing protein</fullName>
    </recommendedName>
</protein>
<dbReference type="InterPro" id="IPR036116">
    <property type="entry name" value="FN3_sf"/>
</dbReference>
<reference evidence="3" key="1">
    <citation type="submission" date="2021-02" db="EMBL/GenBank/DDBJ databases">
        <authorList>
            <person name="Nowell W R."/>
        </authorList>
    </citation>
    <scope>NUCLEOTIDE SEQUENCE</scope>
</reference>
<dbReference type="AlphaFoldDB" id="A0A821WLA9"/>
<dbReference type="Proteomes" id="UP000663838">
    <property type="component" value="Unassembled WGS sequence"/>
</dbReference>
<dbReference type="EMBL" id="CAJOBS010008015">
    <property type="protein sequence ID" value="CAF4926382.1"/>
    <property type="molecule type" value="Genomic_DNA"/>
</dbReference>
<dbReference type="InterPro" id="IPR013783">
    <property type="entry name" value="Ig-like_fold"/>
</dbReference>
<accession>A0A821WLA9</accession>
<gene>
    <name evidence="3" type="ORF">TOA249_LOCUS32465</name>
</gene>
<dbReference type="SUPFAM" id="SSF49265">
    <property type="entry name" value="Fibronectin type III"/>
    <property type="match status" value="1"/>
</dbReference>
<feature type="compositionally biased region" description="Polar residues" evidence="1">
    <location>
        <begin position="1"/>
        <end position="14"/>
    </location>
</feature>
<comment type="caution">
    <text evidence="3">The sequence shown here is derived from an EMBL/GenBank/DDBJ whole genome shotgun (WGS) entry which is preliminary data.</text>
</comment>
<evidence type="ECO:0000313" key="3">
    <source>
        <dbReference type="EMBL" id="CAF4926382.1"/>
    </source>
</evidence>
<organism evidence="3 4">
    <name type="scientific">Rotaria socialis</name>
    <dbReference type="NCBI Taxonomy" id="392032"/>
    <lineage>
        <taxon>Eukaryota</taxon>
        <taxon>Metazoa</taxon>
        <taxon>Spiralia</taxon>
        <taxon>Gnathifera</taxon>
        <taxon>Rotifera</taxon>
        <taxon>Eurotatoria</taxon>
        <taxon>Bdelloidea</taxon>
        <taxon>Philodinida</taxon>
        <taxon>Philodinidae</taxon>
        <taxon>Rotaria</taxon>
    </lineage>
</organism>
<feature type="non-terminal residue" evidence="3">
    <location>
        <position position="55"/>
    </location>
</feature>
<dbReference type="Gene3D" id="2.60.40.10">
    <property type="entry name" value="Immunoglobulins"/>
    <property type="match status" value="1"/>
</dbReference>
<dbReference type="PROSITE" id="PS50853">
    <property type="entry name" value="FN3"/>
    <property type="match status" value="1"/>
</dbReference>
<name>A0A821WLA9_9BILA</name>
<feature type="domain" description="Fibronectin type-III" evidence="2">
    <location>
        <begin position="18"/>
        <end position="55"/>
    </location>
</feature>
<sequence length="55" mass="6064">MWSLVVTNKTSEARPSSPPRDITIVPTPSDPSKVAFNWHPPKQSNGKITGYCLLI</sequence>
<evidence type="ECO:0000313" key="4">
    <source>
        <dbReference type="Proteomes" id="UP000663838"/>
    </source>
</evidence>
<dbReference type="InterPro" id="IPR003961">
    <property type="entry name" value="FN3_dom"/>
</dbReference>
<evidence type="ECO:0000256" key="1">
    <source>
        <dbReference type="SAM" id="MobiDB-lite"/>
    </source>
</evidence>